<proteinExistence type="predicted"/>
<feature type="non-terminal residue" evidence="1">
    <location>
        <position position="43"/>
    </location>
</feature>
<name>A0A382LBE7_9ZZZZ</name>
<reference evidence="1" key="1">
    <citation type="submission" date="2018-05" db="EMBL/GenBank/DDBJ databases">
        <authorList>
            <person name="Lanie J.A."/>
            <person name="Ng W.-L."/>
            <person name="Kazmierczak K.M."/>
            <person name="Andrzejewski T.M."/>
            <person name="Davidsen T.M."/>
            <person name="Wayne K.J."/>
            <person name="Tettelin H."/>
            <person name="Glass J.I."/>
            <person name="Rusch D."/>
            <person name="Podicherti R."/>
            <person name="Tsui H.-C.T."/>
            <person name="Winkler M.E."/>
        </authorList>
    </citation>
    <scope>NUCLEOTIDE SEQUENCE</scope>
</reference>
<gene>
    <name evidence="1" type="ORF">METZ01_LOCUS286844</name>
</gene>
<evidence type="ECO:0000313" key="1">
    <source>
        <dbReference type="EMBL" id="SVC33990.1"/>
    </source>
</evidence>
<dbReference type="SUPFAM" id="SSF54826">
    <property type="entry name" value="Enolase N-terminal domain-like"/>
    <property type="match status" value="1"/>
</dbReference>
<accession>A0A382LBE7</accession>
<protein>
    <submittedName>
        <fullName evidence="1">Uncharacterized protein</fullName>
    </submittedName>
</protein>
<dbReference type="Gene3D" id="3.30.390.10">
    <property type="entry name" value="Enolase-like, N-terminal domain"/>
    <property type="match status" value="1"/>
</dbReference>
<dbReference type="AlphaFoldDB" id="A0A382LBE7"/>
<dbReference type="EMBL" id="UINC01085967">
    <property type="protein sequence ID" value="SVC33990.1"/>
    <property type="molecule type" value="Genomic_DNA"/>
</dbReference>
<dbReference type="InterPro" id="IPR029017">
    <property type="entry name" value="Enolase-like_N"/>
</dbReference>
<sequence>MKIDSLEIFHVAMPLIYPWRTAYGADYDIHSVLVKATSGDHFA</sequence>
<organism evidence="1">
    <name type="scientific">marine metagenome</name>
    <dbReference type="NCBI Taxonomy" id="408172"/>
    <lineage>
        <taxon>unclassified sequences</taxon>
        <taxon>metagenomes</taxon>
        <taxon>ecological metagenomes</taxon>
    </lineage>
</organism>